<dbReference type="EMBL" id="RBIR01000001">
    <property type="protein sequence ID" value="RKR29841.1"/>
    <property type="molecule type" value="Genomic_DNA"/>
</dbReference>
<evidence type="ECO:0000313" key="1">
    <source>
        <dbReference type="EMBL" id="RKR29841.1"/>
    </source>
</evidence>
<reference evidence="1 2" key="1">
    <citation type="submission" date="2018-10" db="EMBL/GenBank/DDBJ databases">
        <title>Genomic Encyclopedia of Type Strains, Phase IV (KMG-IV): sequencing the most valuable type-strain genomes for metagenomic binning, comparative biology and taxonomic classification.</title>
        <authorList>
            <person name="Goeker M."/>
        </authorList>
    </citation>
    <scope>NUCLEOTIDE SEQUENCE [LARGE SCALE GENOMIC DNA]</scope>
    <source>
        <strain evidence="1 2">DSM 25586</strain>
    </source>
</reference>
<comment type="caution">
    <text evidence="1">The sequence shown here is derived from an EMBL/GenBank/DDBJ whole genome shotgun (WGS) entry which is preliminary data.</text>
</comment>
<dbReference type="AlphaFoldDB" id="A0A495FM96"/>
<organism evidence="1 2">
    <name type="scientific">Arthrobacter oryzae</name>
    <dbReference type="NCBI Taxonomy" id="409290"/>
    <lineage>
        <taxon>Bacteria</taxon>
        <taxon>Bacillati</taxon>
        <taxon>Actinomycetota</taxon>
        <taxon>Actinomycetes</taxon>
        <taxon>Micrococcales</taxon>
        <taxon>Micrococcaceae</taxon>
        <taxon>Arthrobacter</taxon>
    </lineage>
</organism>
<protein>
    <submittedName>
        <fullName evidence="1">Uncharacterized protein</fullName>
    </submittedName>
</protein>
<evidence type="ECO:0000313" key="2">
    <source>
        <dbReference type="Proteomes" id="UP000276055"/>
    </source>
</evidence>
<sequence>MNILEWWPLVDAETRGWLIEHNGETLPPDVIADIMAATGGTTESAWWAGEAADGPQLSDQAVDWIEAVANDEEPTAG</sequence>
<proteinExistence type="predicted"/>
<accession>A0A495FM96</accession>
<name>A0A495FM96_9MICC</name>
<dbReference type="OrthoDB" id="4467712at2"/>
<dbReference type="RefSeq" id="WP_120950620.1">
    <property type="nucleotide sequence ID" value="NZ_RBIR01000001.1"/>
</dbReference>
<gene>
    <name evidence="1" type="ORF">C8D78_0156</name>
</gene>
<dbReference type="Proteomes" id="UP000276055">
    <property type="component" value="Unassembled WGS sequence"/>
</dbReference>